<evidence type="ECO:0000256" key="1">
    <source>
        <dbReference type="SAM" id="MobiDB-lite"/>
    </source>
</evidence>
<proteinExistence type="predicted"/>
<dbReference type="EMBL" id="GDJX01019763">
    <property type="protein sequence ID" value="JAT48173.1"/>
    <property type="molecule type" value="Transcribed_RNA"/>
</dbReference>
<feature type="non-terminal residue" evidence="2">
    <location>
        <position position="1"/>
    </location>
</feature>
<feature type="compositionally biased region" description="Polar residues" evidence="1">
    <location>
        <begin position="82"/>
        <end position="99"/>
    </location>
</feature>
<feature type="region of interest" description="Disordered" evidence="1">
    <location>
        <begin position="1"/>
        <end position="99"/>
    </location>
</feature>
<feature type="non-terminal residue" evidence="2">
    <location>
        <position position="99"/>
    </location>
</feature>
<organism evidence="2">
    <name type="scientific">Anthurium amnicola</name>
    <dbReference type="NCBI Taxonomy" id="1678845"/>
    <lineage>
        <taxon>Eukaryota</taxon>
        <taxon>Viridiplantae</taxon>
        <taxon>Streptophyta</taxon>
        <taxon>Embryophyta</taxon>
        <taxon>Tracheophyta</taxon>
        <taxon>Spermatophyta</taxon>
        <taxon>Magnoliopsida</taxon>
        <taxon>Liliopsida</taxon>
        <taxon>Araceae</taxon>
        <taxon>Pothoideae</taxon>
        <taxon>Potheae</taxon>
        <taxon>Anthurium</taxon>
    </lineage>
</organism>
<protein>
    <submittedName>
        <fullName evidence="2">Uncharacterized protein</fullName>
    </submittedName>
</protein>
<dbReference type="AlphaFoldDB" id="A0A1D1Y0K0"/>
<evidence type="ECO:0000313" key="2">
    <source>
        <dbReference type="EMBL" id="JAT48173.1"/>
    </source>
</evidence>
<sequence length="99" mass="10509">QESKTGSSDDTSHSDSCQNPSEKEATSQESKNQSSDDKSHSDSCQNPSEKEEKTQRAPTAQLPEVGSIGDASSIEPGDNTLEETQTGSCPSESNQSDDE</sequence>
<reference evidence="2" key="1">
    <citation type="submission" date="2015-07" db="EMBL/GenBank/DDBJ databases">
        <title>Transcriptome Assembly of Anthurium amnicola.</title>
        <authorList>
            <person name="Suzuki J."/>
        </authorList>
    </citation>
    <scope>NUCLEOTIDE SEQUENCE</scope>
</reference>
<gene>
    <name evidence="2" type="ORF">g.164252</name>
</gene>
<accession>A0A1D1Y0K0</accession>
<name>A0A1D1Y0K0_9ARAE</name>